<dbReference type="InterPro" id="IPR008274">
    <property type="entry name" value="AldOxase/xan_DH_MoCoBD1"/>
</dbReference>
<dbReference type="Pfam" id="PF01315">
    <property type="entry name" value="Ald_Xan_dh_C"/>
    <property type="match status" value="1"/>
</dbReference>
<organism evidence="5 6">
    <name type="scientific">Granulosicoccus antarcticus IMCC3135</name>
    <dbReference type="NCBI Taxonomy" id="1192854"/>
    <lineage>
        <taxon>Bacteria</taxon>
        <taxon>Pseudomonadati</taxon>
        <taxon>Pseudomonadota</taxon>
        <taxon>Gammaproteobacteria</taxon>
        <taxon>Chromatiales</taxon>
        <taxon>Granulosicoccaceae</taxon>
        <taxon>Granulosicoccus</taxon>
    </lineage>
</organism>
<name>A0A2Z2NSH3_9GAMM</name>
<comment type="similarity">
    <text evidence="1">Belongs to the xanthine dehydrogenase family.</text>
</comment>
<dbReference type="PANTHER" id="PTHR11908:SF132">
    <property type="entry name" value="ALDEHYDE OXIDASE 1-RELATED"/>
    <property type="match status" value="1"/>
</dbReference>
<keyword evidence="6" id="KW-1185">Reference proteome</keyword>
<reference evidence="5 6" key="1">
    <citation type="submission" date="2016-12" db="EMBL/GenBank/DDBJ databases">
        <authorList>
            <person name="Song W.-J."/>
            <person name="Kurnit D.M."/>
        </authorList>
    </citation>
    <scope>NUCLEOTIDE SEQUENCE [LARGE SCALE GENOMIC DNA]</scope>
    <source>
        <strain evidence="5 6">IMCC3135</strain>
    </source>
</reference>
<dbReference type="Pfam" id="PF20256">
    <property type="entry name" value="MoCoBD_2"/>
    <property type="match status" value="1"/>
</dbReference>
<keyword evidence="3 5" id="KW-0560">Oxidoreductase</keyword>
<accession>A0A2Z2NSH3</accession>
<dbReference type="SMART" id="SM01008">
    <property type="entry name" value="Ald_Xan_dh_C"/>
    <property type="match status" value="1"/>
</dbReference>
<protein>
    <submittedName>
        <fullName evidence="5">4-hydroxybenzoyl-CoA reductase subunit alpha</fullName>
        <ecNumber evidence="5">1.3.7.9</ecNumber>
    </submittedName>
</protein>
<dbReference type="OrthoDB" id="6177861at2"/>
<sequence length="766" mass="81510">MSSDTKFTGQKFKSIGTSPLRPDGIDKVTGRARFGADINLPGQLVGRILRSPHPHAAIRSIDTSKAEALAGVKAVITSADLPDLTNGNSELFNILDNCMARTHVYYDGHAVAAVAAVDATTARKALKLIEVDYELLPHVTDVDEAVAKGAPILNKKCFTEGVEPKPRKASNIARRSEFGHGDVEAGFAKAAVIIERNFRTEQTHQGYIEPHACVASISPDGSGELWVCTQGHFVFRQHCAELLGMDVSKLRVTPTEIGGGFGGKTHVWTEPVALALSRKANRPVKLVMSRDEVFRASGPTSATSIDIRIGVTKKGRITAGDATLRYASGPYVGMWAELGAMTSFACYDMKNVRTVGLEVLVNRPKTTAYRAPSAPMAAFAVESMMDELAASIGMDPLEMRILNAAKKGTRSSYGPVYGPIGIGPTLQAAREHPHMSAPLGKNQGRGMACGFWFNFGGQTCTDLNIAPDGSVCLTVGTIDVGGARASLALVAAEELGISYDQVRTVVGDTSSLGYNDMTDGSRGTFSSSMATIMSARNAIKILKERAAKMWDIPVEKVTWEEGCAKAVGKKYGNLSPLSLAEIAEAAPNTGGPIAGHNELVADGAGVSFATHICDVEVDPETGRTQVVKYTVIQDAGKAVHPTYVEGQYQGGAAQGIGWALNEEYVYGEDGRLQNSGFLDYRIPVCSDLPMIGTQILEIPNPNHPYGIRGVGETSIVPPLAAIGNAVSNAFGVRMTHVPMSAPRILKALDEAESKKADETQQLPLEL</sequence>
<dbReference type="GO" id="GO:0016491">
    <property type="term" value="F:oxidoreductase activity"/>
    <property type="evidence" value="ECO:0007669"/>
    <property type="project" value="UniProtKB-KW"/>
</dbReference>
<dbReference type="SUPFAM" id="SSF56003">
    <property type="entry name" value="Molybdenum cofactor-binding domain"/>
    <property type="match status" value="1"/>
</dbReference>
<dbReference type="PANTHER" id="PTHR11908">
    <property type="entry name" value="XANTHINE DEHYDROGENASE"/>
    <property type="match status" value="1"/>
</dbReference>
<dbReference type="SUPFAM" id="SSF54665">
    <property type="entry name" value="CO dehydrogenase molybdoprotein N-domain-like"/>
    <property type="match status" value="1"/>
</dbReference>
<dbReference type="GO" id="GO:0005506">
    <property type="term" value="F:iron ion binding"/>
    <property type="evidence" value="ECO:0007669"/>
    <property type="project" value="InterPro"/>
</dbReference>
<keyword evidence="2" id="KW-0500">Molybdenum</keyword>
<evidence type="ECO:0000256" key="3">
    <source>
        <dbReference type="ARBA" id="ARBA00023002"/>
    </source>
</evidence>
<dbReference type="Gene3D" id="3.90.1170.50">
    <property type="entry name" value="Aldehyde oxidase/xanthine dehydrogenase, a/b hammerhead"/>
    <property type="match status" value="1"/>
</dbReference>
<dbReference type="RefSeq" id="WP_088916064.1">
    <property type="nucleotide sequence ID" value="NZ_CP018632.1"/>
</dbReference>
<evidence type="ECO:0000313" key="5">
    <source>
        <dbReference type="EMBL" id="ASJ70527.1"/>
    </source>
</evidence>
<dbReference type="EMBL" id="CP018632">
    <property type="protein sequence ID" value="ASJ70527.1"/>
    <property type="molecule type" value="Genomic_DNA"/>
</dbReference>
<dbReference type="InterPro" id="IPR016208">
    <property type="entry name" value="Ald_Oxase/xanthine_DH-like"/>
</dbReference>
<dbReference type="InterPro" id="IPR000674">
    <property type="entry name" value="Ald_Oxase/Xan_DH_a/b"/>
</dbReference>
<dbReference type="Proteomes" id="UP000250079">
    <property type="component" value="Chromosome"/>
</dbReference>
<dbReference type="InterPro" id="IPR036856">
    <property type="entry name" value="Ald_Oxase/Xan_DH_a/b_sf"/>
</dbReference>
<dbReference type="EC" id="1.3.7.9" evidence="5"/>
<evidence type="ECO:0000256" key="1">
    <source>
        <dbReference type="ARBA" id="ARBA00006849"/>
    </source>
</evidence>
<dbReference type="AlphaFoldDB" id="A0A2Z2NSH3"/>
<dbReference type="InterPro" id="IPR037165">
    <property type="entry name" value="AldOxase/xan_DH_Mopterin-bd_sf"/>
</dbReference>
<evidence type="ECO:0000259" key="4">
    <source>
        <dbReference type="SMART" id="SM01008"/>
    </source>
</evidence>
<dbReference type="KEGG" id="gai:IMCC3135_02065"/>
<dbReference type="Gene3D" id="3.30.365.10">
    <property type="entry name" value="Aldehyde oxidase/xanthine dehydrogenase, molybdopterin binding domain"/>
    <property type="match status" value="4"/>
</dbReference>
<feature type="domain" description="Aldehyde oxidase/xanthine dehydrogenase a/b hammerhead" evidence="4">
    <location>
        <begin position="29"/>
        <end position="137"/>
    </location>
</feature>
<gene>
    <name evidence="5" type="primary">hcrA</name>
    <name evidence="5" type="ORF">IMCC3135_02065</name>
</gene>
<evidence type="ECO:0000256" key="2">
    <source>
        <dbReference type="ARBA" id="ARBA00022505"/>
    </source>
</evidence>
<evidence type="ECO:0000313" key="6">
    <source>
        <dbReference type="Proteomes" id="UP000250079"/>
    </source>
</evidence>
<dbReference type="Pfam" id="PF02738">
    <property type="entry name" value="MoCoBD_1"/>
    <property type="match status" value="1"/>
</dbReference>
<proteinExistence type="inferred from homology"/>
<dbReference type="InterPro" id="IPR046867">
    <property type="entry name" value="AldOxase/xan_DH_MoCoBD2"/>
</dbReference>